<keyword evidence="3" id="KW-1185">Reference proteome</keyword>
<dbReference type="EMBL" id="JAUSTF010000004">
    <property type="protein sequence ID" value="MDQ0180788.1"/>
    <property type="molecule type" value="Genomic_DNA"/>
</dbReference>
<proteinExistence type="predicted"/>
<evidence type="ECO:0000313" key="2">
    <source>
        <dbReference type="EMBL" id="MDQ0180788.1"/>
    </source>
</evidence>
<reference evidence="1 3" key="1">
    <citation type="submission" date="2023-07" db="EMBL/GenBank/DDBJ databases">
        <title>Sorghum-associated microbial communities from plants grown in Nebraska, USA.</title>
        <authorList>
            <person name="Schachtman D."/>
        </authorList>
    </citation>
    <scope>NUCLEOTIDE SEQUENCE</scope>
    <source>
        <strain evidence="1">DS1006</strain>
        <strain evidence="2 3">DS1016</strain>
    </source>
</reference>
<name>A0AAW8DE44_9MICC</name>
<dbReference type="EMBL" id="JAUSRG010000003">
    <property type="protein sequence ID" value="MDP9904783.1"/>
    <property type="molecule type" value="Genomic_DNA"/>
</dbReference>
<gene>
    <name evidence="1" type="ORF">J2S90_001738</name>
    <name evidence="2" type="ORF">J2S93_002215</name>
</gene>
<evidence type="ECO:0000313" key="1">
    <source>
        <dbReference type="EMBL" id="MDP9904783.1"/>
    </source>
</evidence>
<sequence>MYCVDMLGTLVPDAGKGSFAASIAHCARRFTDARDATVFAIRVRVDDFPSKTRQIKRIQSLWIPQTRAGIVRCAQMRNCVAP</sequence>
<accession>A0AAW8DE44</accession>
<dbReference type="Proteomes" id="UP001230951">
    <property type="component" value="Unassembled WGS sequence"/>
</dbReference>
<organism evidence="1 4">
    <name type="scientific">Arthrobacter bambusae</name>
    <dbReference type="NCBI Taxonomy" id="1338426"/>
    <lineage>
        <taxon>Bacteria</taxon>
        <taxon>Bacillati</taxon>
        <taxon>Actinomycetota</taxon>
        <taxon>Actinomycetes</taxon>
        <taxon>Micrococcales</taxon>
        <taxon>Micrococcaceae</taxon>
        <taxon>Arthrobacter</taxon>
    </lineage>
</organism>
<evidence type="ECO:0000313" key="4">
    <source>
        <dbReference type="Proteomes" id="UP001242995"/>
    </source>
</evidence>
<protein>
    <submittedName>
        <fullName evidence="1">Uncharacterized protein</fullName>
    </submittedName>
</protein>
<dbReference type="Proteomes" id="UP001242995">
    <property type="component" value="Unassembled WGS sequence"/>
</dbReference>
<dbReference type="AlphaFoldDB" id="A0AAW8DE44"/>
<comment type="caution">
    <text evidence="1">The sequence shown here is derived from an EMBL/GenBank/DDBJ whole genome shotgun (WGS) entry which is preliminary data.</text>
</comment>
<evidence type="ECO:0000313" key="3">
    <source>
        <dbReference type="Proteomes" id="UP001230951"/>
    </source>
</evidence>